<sequence>MNVWRKIVIFILLSLNLYAFFLHSREAVFLILITSVLLYATELIPPIYTSFLLLFLLFIHVPVEMQDRILAGFQSQILFFLIGVIGIGIAVANSGIGKGFMYLLDRVMTKLMLPFSLMLTITLIPLSLFLPSSITRNAMLHPLLKTFIKARGLEKEEKRIGLTLGMLNPLVSSALLTGGLSSILTASLLGGITWWSWFLMMAIPYYTVLFVGLGYILIRYPLKQTYTESMDVRQIERLAPPEFSRDDWKMIGILLFVVGFWMSDSVHQFPPVVGALLGAVLLFIFTPNLNWEDIKQSNAFENLIIIGSMLSLIEVVSDYGVFTDLSQLITHVFSDQWSYIMIVVIVIIFTMIFNIFIPSIVVCISILVPLFSEVAESVGLNPILIALLVALTVDGVKFYPAQSTPILMVYDKNEFTVRDIAQMGVAMFFLLIVVVFVIILPYWRLIGLQLFL</sequence>
<keyword evidence="7" id="KW-1185">Reference proteome</keyword>
<evidence type="ECO:0000256" key="4">
    <source>
        <dbReference type="ARBA" id="ARBA00023136"/>
    </source>
</evidence>
<evidence type="ECO:0000313" key="6">
    <source>
        <dbReference type="EMBL" id="MRG84919.1"/>
    </source>
</evidence>
<protein>
    <submittedName>
        <fullName evidence="6">Uncharacterized protein</fullName>
    </submittedName>
</protein>
<comment type="subcellular location">
    <subcellularLocation>
        <location evidence="1">Membrane</location>
        <topology evidence="1">Multi-pass membrane protein</topology>
    </subcellularLocation>
</comment>
<feature type="transmembrane region" description="Helical" evidence="5">
    <location>
        <begin position="299"/>
        <end position="317"/>
    </location>
</feature>
<feature type="transmembrane region" description="Helical" evidence="5">
    <location>
        <begin position="7"/>
        <end position="40"/>
    </location>
</feature>
<evidence type="ECO:0000256" key="1">
    <source>
        <dbReference type="ARBA" id="ARBA00004141"/>
    </source>
</evidence>
<feature type="transmembrane region" description="Helical" evidence="5">
    <location>
        <begin position="194"/>
        <end position="218"/>
    </location>
</feature>
<evidence type="ECO:0000313" key="7">
    <source>
        <dbReference type="Proteomes" id="UP000480185"/>
    </source>
</evidence>
<keyword evidence="3 5" id="KW-1133">Transmembrane helix</keyword>
<dbReference type="Proteomes" id="UP000480185">
    <property type="component" value="Unassembled WGS sequence"/>
</dbReference>
<name>A0A6G1X1V2_9BACI</name>
<feature type="transmembrane region" description="Helical" evidence="5">
    <location>
        <begin position="77"/>
        <end position="96"/>
    </location>
</feature>
<keyword evidence="4 5" id="KW-0472">Membrane</keyword>
<accession>A0A6G1X1V2</accession>
<feature type="transmembrane region" description="Helical" evidence="5">
    <location>
        <begin position="46"/>
        <end position="65"/>
    </location>
</feature>
<feature type="transmembrane region" description="Helical" evidence="5">
    <location>
        <begin position="116"/>
        <end position="139"/>
    </location>
</feature>
<dbReference type="GO" id="GO:0005886">
    <property type="term" value="C:plasma membrane"/>
    <property type="evidence" value="ECO:0007669"/>
    <property type="project" value="TreeGrafter"/>
</dbReference>
<feature type="transmembrane region" description="Helical" evidence="5">
    <location>
        <begin position="247"/>
        <end position="263"/>
    </location>
</feature>
<feature type="transmembrane region" description="Helical" evidence="5">
    <location>
        <begin position="160"/>
        <end position="188"/>
    </location>
</feature>
<dbReference type="OrthoDB" id="1401038at2"/>
<dbReference type="EMBL" id="WJNH01000001">
    <property type="protein sequence ID" value="MRG84919.1"/>
    <property type="molecule type" value="Genomic_DNA"/>
</dbReference>
<dbReference type="AlphaFoldDB" id="A0A6G1X1V2"/>
<dbReference type="GO" id="GO:0022857">
    <property type="term" value="F:transmembrane transporter activity"/>
    <property type="evidence" value="ECO:0007669"/>
    <property type="project" value="InterPro"/>
</dbReference>
<proteinExistence type="predicted"/>
<dbReference type="InterPro" id="IPR001898">
    <property type="entry name" value="SLC13A/DASS"/>
</dbReference>
<feature type="transmembrane region" description="Helical" evidence="5">
    <location>
        <begin position="337"/>
        <end position="368"/>
    </location>
</feature>
<dbReference type="InterPro" id="IPR051679">
    <property type="entry name" value="DASS-Related_Transporters"/>
</dbReference>
<dbReference type="PANTHER" id="PTHR43652">
    <property type="entry name" value="BASIC AMINO ACID ANTIPORTER YFCC-RELATED"/>
    <property type="match status" value="1"/>
</dbReference>
<feature type="transmembrane region" description="Helical" evidence="5">
    <location>
        <begin position="420"/>
        <end position="443"/>
    </location>
</feature>
<dbReference type="Pfam" id="PF00939">
    <property type="entry name" value="Na_sulph_symp"/>
    <property type="match status" value="1"/>
</dbReference>
<dbReference type="PANTHER" id="PTHR43652:SF2">
    <property type="entry name" value="BASIC AMINO ACID ANTIPORTER YFCC-RELATED"/>
    <property type="match status" value="1"/>
</dbReference>
<feature type="transmembrane region" description="Helical" evidence="5">
    <location>
        <begin position="380"/>
        <end position="400"/>
    </location>
</feature>
<reference evidence="6 7" key="1">
    <citation type="submission" date="2019-11" db="EMBL/GenBank/DDBJ databases">
        <authorList>
            <person name="Li J."/>
        </authorList>
    </citation>
    <scope>NUCLEOTIDE SEQUENCE [LARGE SCALE GENOMIC DNA]</scope>
    <source>
        <strain evidence="6 7">J4</strain>
    </source>
</reference>
<organism evidence="6 7">
    <name type="scientific">Salinibacillus xinjiangensis</name>
    <dbReference type="NCBI Taxonomy" id="1229268"/>
    <lineage>
        <taxon>Bacteria</taxon>
        <taxon>Bacillati</taxon>
        <taxon>Bacillota</taxon>
        <taxon>Bacilli</taxon>
        <taxon>Bacillales</taxon>
        <taxon>Bacillaceae</taxon>
        <taxon>Salinibacillus</taxon>
    </lineage>
</organism>
<gene>
    <name evidence="6" type="ORF">GH754_01100</name>
</gene>
<keyword evidence="2 5" id="KW-0812">Transmembrane</keyword>
<comment type="caution">
    <text evidence="6">The sequence shown here is derived from an EMBL/GenBank/DDBJ whole genome shotgun (WGS) entry which is preliminary data.</text>
</comment>
<evidence type="ECO:0000256" key="3">
    <source>
        <dbReference type="ARBA" id="ARBA00022989"/>
    </source>
</evidence>
<dbReference type="RefSeq" id="WP_153726888.1">
    <property type="nucleotide sequence ID" value="NZ_WJNH01000001.1"/>
</dbReference>
<feature type="transmembrane region" description="Helical" evidence="5">
    <location>
        <begin position="269"/>
        <end position="287"/>
    </location>
</feature>
<evidence type="ECO:0000256" key="2">
    <source>
        <dbReference type="ARBA" id="ARBA00022692"/>
    </source>
</evidence>
<evidence type="ECO:0000256" key="5">
    <source>
        <dbReference type="SAM" id="Phobius"/>
    </source>
</evidence>